<keyword evidence="2" id="KW-0808">Transferase</keyword>
<dbReference type="AlphaFoldDB" id="A0ABD0V0E8"/>
<name>A0ABD0V0E8_DENTH</name>
<dbReference type="Gene3D" id="3.40.50.2000">
    <property type="entry name" value="Glycogen Phosphorylase B"/>
    <property type="match status" value="4"/>
</dbReference>
<dbReference type="Pfam" id="PF26168">
    <property type="entry name" value="Glyco_transf_N"/>
    <property type="match status" value="1"/>
</dbReference>
<dbReference type="FunFam" id="3.40.50.2000:FF:000063">
    <property type="entry name" value="Glycosyltransferase"/>
    <property type="match status" value="1"/>
</dbReference>
<dbReference type="CDD" id="cd03784">
    <property type="entry name" value="GT1_Gtf-like"/>
    <property type="match status" value="2"/>
</dbReference>
<feature type="domain" description="Glycosyltransferase N-terminal" evidence="3">
    <location>
        <begin position="18"/>
        <end position="262"/>
    </location>
</feature>
<keyword evidence="5" id="KW-1185">Reference proteome</keyword>
<protein>
    <recommendedName>
        <fullName evidence="3">Glycosyltransferase N-terminal domain-containing protein</fullName>
    </recommendedName>
</protein>
<dbReference type="FunFam" id="3.40.50.2000:FF:000154">
    <property type="entry name" value="Glycosyltransferase"/>
    <property type="match status" value="1"/>
</dbReference>
<dbReference type="GO" id="GO:0016740">
    <property type="term" value="F:transferase activity"/>
    <property type="evidence" value="ECO:0007669"/>
    <property type="project" value="UniProtKB-KW"/>
</dbReference>
<dbReference type="InterPro" id="IPR002213">
    <property type="entry name" value="UDP_glucos_trans"/>
</dbReference>
<accession>A0ABD0V0E8</accession>
<dbReference type="Proteomes" id="UP001552299">
    <property type="component" value="Unassembled WGS sequence"/>
</dbReference>
<dbReference type="SUPFAM" id="SSF53756">
    <property type="entry name" value="UDP-Glycosyltransferase/glycogen phosphorylase"/>
    <property type="match status" value="2"/>
</dbReference>
<proteinExistence type="inferred from homology"/>
<dbReference type="EMBL" id="JANQDX010000009">
    <property type="protein sequence ID" value="KAL0918361.1"/>
    <property type="molecule type" value="Genomic_DNA"/>
</dbReference>
<evidence type="ECO:0000256" key="2">
    <source>
        <dbReference type="ARBA" id="ARBA00022679"/>
    </source>
</evidence>
<dbReference type="PROSITE" id="PS00375">
    <property type="entry name" value="UDPGT"/>
    <property type="match status" value="1"/>
</dbReference>
<comment type="similarity">
    <text evidence="1">Belongs to the UDP-glycosyltransferase family.</text>
</comment>
<reference evidence="4 5" key="1">
    <citation type="journal article" date="2024" name="Plant Biotechnol. J.">
        <title>Dendrobium thyrsiflorum genome and its molecular insights into genes involved in important horticultural traits.</title>
        <authorList>
            <person name="Chen B."/>
            <person name="Wang J.Y."/>
            <person name="Zheng P.J."/>
            <person name="Li K.L."/>
            <person name="Liang Y.M."/>
            <person name="Chen X.F."/>
            <person name="Zhang C."/>
            <person name="Zhao X."/>
            <person name="He X."/>
            <person name="Zhang G.Q."/>
            <person name="Liu Z.J."/>
            <person name="Xu Q."/>
        </authorList>
    </citation>
    <scope>NUCLEOTIDE SEQUENCE [LARGE SCALE GENOMIC DNA]</scope>
    <source>
        <strain evidence="4">GZMU011</strain>
    </source>
</reference>
<organism evidence="4 5">
    <name type="scientific">Dendrobium thyrsiflorum</name>
    <name type="common">Pinecone-like raceme dendrobium</name>
    <name type="synonym">Orchid</name>
    <dbReference type="NCBI Taxonomy" id="117978"/>
    <lineage>
        <taxon>Eukaryota</taxon>
        <taxon>Viridiplantae</taxon>
        <taxon>Streptophyta</taxon>
        <taxon>Embryophyta</taxon>
        <taxon>Tracheophyta</taxon>
        <taxon>Spermatophyta</taxon>
        <taxon>Magnoliopsida</taxon>
        <taxon>Liliopsida</taxon>
        <taxon>Asparagales</taxon>
        <taxon>Orchidaceae</taxon>
        <taxon>Epidendroideae</taxon>
        <taxon>Malaxideae</taxon>
        <taxon>Dendrobiinae</taxon>
        <taxon>Dendrobium</taxon>
    </lineage>
</organism>
<evidence type="ECO:0000259" key="3">
    <source>
        <dbReference type="Pfam" id="PF26168"/>
    </source>
</evidence>
<comment type="caution">
    <text evidence="4">The sequence shown here is derived from an EMBL/GenBank/DDBJ whole genome shotgun (WGS) entry which is preliminary data.</text>
</comment>
<dbReference type="PANTHER" id="PTHR48047:SF229">
    <property type="entry name" value="UDP-GLYCOSYLTRANSFERASE 73C3-RELATED"/>
    <property type="match status" value="1"/>
</dbReference>
<evidence type="ECO:0000256" key="1">
    <source>
        <dbReference type="ARBA" id="ARBA00009995"/>
    </source>
</evidence>
<evidence type="ECO:0000313" key="5">
    <source>
        <dbReference type="Proteomes" id="UP001552299"/>
    </source>
</evidence>
<gene>
    <name evidence="4" type="ORF">M5K25_010365</name>
</gene>
<dbReference type="InterPro" id="IPR058980">
    <property type="entry name" value="Glyco_transf_N"/>
</dbReference>
<sequence length="1261" mass="139960">MSSEDVGCSSNTNRLHFLLIPLMEQGHMIPMVDLARLLAAHDTLVTFATTPVNLNRIRPIIDQATASNLPIRFVELCFPVFDVGLPEGCESVDLLPSMELILPFLNALSLLRDPLEAYLRIPDKVGWPKPACLISDNLHHWTVDVAQSLNIPRLIFHGPSCFFLLCDLLINQHRAEIEAAVEAASDGFTMLQGLPHPIRVSKHEVITLLPSDVEKSKYMETVRVAEESADGVLVNSFIELEPWYFERYREEKKKPVWPVGPLSLYKEELGVKAARGRASSIDNKILFQWLDRQEIGSVVFVSFGSFIRNTMAQLIELGYGLEASRRPFIWVVKEVVDKQVPRAEEWITEFEKRVEGRGMIIRGWASQAMILGHVAVGGFVTHCGWNSTLEALATGVVMATWPHLYDQFLHERLVVEVLKSGVAVGIVEPINLGLENGNEVEAKVRREEVERVVENLMGGGEAGEERRQRARELSEQARTAMEEGGSSWKGLQDVINYVAENQKNLAAVGDQMEVRQRLMKVRRRSTEDRRRSGESLATIGSQAEVWRLGVSSTTSLPPSTLVGASADYSIPAPLKFLISNIKNLIPHPLTSDNYAIWRIQILQHFTANSYAGHLMGTAIPRPDAQSQEHHRWLLVDSNLISALFSTISLSILPYVISSTTTHYIWSVLERRLQPTSHSRVIQLKNELHHIQMKDLTMQQYLSQIKNIVDNIATSSSNVDPEDIILYTLNNLPSTYNSFKTSIRTSPLPVDLDTLYSLLCSEEIHVNQETLKDPSTSSAAIAFYATSYNQSRENREARIAPHMVLIPWLAQGHLIPMLDLARLLATAGANVTVITTAANVPLSTSPCPASLRFSIIPFPCPSLTGLPPGCENIDSLPTHRLAGPFYSAAKLLRGRIEHLLLHGLSTLPPPSCLLFGIGFPWLASLARDVLPIPRLVFHGFSSFTHLASHYLHECRTHERADNFFLPGLPHKVEITRSKLPVFFDKASEVRSVYEEIREGEVAADGVVVNSFEELEPKYAAMFAEAAGKKVWTVGPVSMCQREKLDVGLRGRKGSSGVDVDRCKRWLDGREIGSVVYVSFGSMGRLEPEQTVELGMGLVMSGRAFMWVVREGAPPPPVELEGVGERGIAVRGWAPQLMVLSHAALGGFLTHCGWNSVVEGVAAGVPMVTWPLGADQYLNEKLVVEVLKVGVEVGGRKEDEGLVRREEVARAVERVMGRGEEGNEIRRRAKELADKARRAIERAGSSSLSLAQLIHDVACWSVA</sequence>
<dbReference type="PANTHER" id="PTHR48047">
    <property type="entry name" value="GLYCOSYLTRANSFERASE"/>
    <property type="match status" value="1"/>
</dbReference>
<dbReference type="Pfam" id="PF14223">
    <property type="entry name" value="Retrotran_gag_2"/>
    <property type="match status" value="1"/>
</dbReference>
<dbReference type="Pfam" id="PF00201">
    <property type="entry name" value="UDPGT"/>
    <property type="match status" value="2"/>
</dbReference>
<dbReference type="InterPro" id="IPR035595">
    <property type="entry name" value="UDP_glycos_trans_CS"/>
</dbReference>
<evidence type="ECO:0000313" key="4">
    <source>
        <dbReference type="EMBL" id="KAL0918361.1"/>
    </source>
</evidence>